<proteinExistence type="predicted"/>
<evidence type="ECO:0000313" key="2">
    <source>
        <dbReference type="Proteomes" id="UP001172155"/>
    </source>
</evidence>
<dbReference type="AlphaFoldDB" id="A0AA40F2L3"/>
<evidence type="ECO:0000313" key="1">
    <source>
        <dbReference type="EMBL" id="KAK0749737.1"/>
    </source>
</evidence>
<dbReference type="Proteomes" id="UP001172155">
    <property type="component" value="Unassembled WGS sequence"/>
</dbReference>
<organism evidence="1 2">
    <name type="scientific">Schizothecium vesticola</name>
    <dbReference type="NCBI Taxonomy" id="314040"/>
    <lineage>
        <taxon>Eukaryota</taxon>
        <taxon>Fungi</taxon>
        <taxon>Dikarya</taxon>
        <taxon>Ascomycota</taxon>
        <taxon>Pezizomycotina</taxon>
        <taxon>Sordariomycetes</taxon>
        <taxon>Sordariomycetidae</taxon>
        <taxon>Sordariales</taxon>
        <taxon>Schizotheciaceae</taxon>
        <taxon>Schizothecium</taxon>
    </lineage>
</organism>
<accession>A0AA40F2L3</accession>
<dbReference type="EMBL" id="JAUKUD010000003">
    <property type="protein sequence ID" value="KAK0749737.1"/>
    <property type="molecule type" value="Genomic_DNA"/>
</dbReference>
<feature type="non-terminal residue" evidence="1">
    <location>
        <position position="1"/>
    </location>
</feature>
<comment type="caution">
    <text evidence="1">The sequence shown here is derived from an EMBL/GenBank/DDBJ whole genome shotgun (WGS) entry which is preliminary data.</text>
</comment>
<sequence length="94" mass="10819">KKKKRTYSTRDSLVVTDPTTSLAISGLSMGERTGSRVFHYLWPYVHSHAQKQYYLALVCLLARLLEKGFRSSLRRPGRYRYAPMVCILGPRISI</sequence>
<reference evidence="1" key="1">
    <citation type="submission" date="2023-06" db="EMBL/GenBank/DDBJ databases">
        <title>Genome-scale phylogeny and comparative genomics of the fungal order Sordariales.</title>
        <authorList>
            <consortium name="Lawrence Berkeley National Laboratory"/>
            <person name="Hensen N."/>
            <person name="Bonometti L."/>
            <person name="Westerberg I."/>
            <person name="Brannstrom I.O."/>
            <person name="Guillou S."/>
            <person name="Cros-Aarteil S."/>
            <person name="Calhoun S."/>
            <person name="Haridas S."/>
            <person name="Kuo A."/>
            <person name="Mondo S."/>
            <person name="Pangilinan J."/>
            <person name="Riley R."/>
            <person name="LaButti K."/>
            <person name="Andreopoulos B."/>
            <person name="Lipzen A."/>
            <person name="Chen C."/>
            <person name="Yanf M."/>
            <person name="Daum C."/>
            <person name="Ng V."/>
            <person name="Clum A."/>
            <person name="Steindorff A."/>
            <person name="Ohm R."/>
            <person name="Martin F."/>
            <person name="Silar P."/>
            <person name="Natvig D."/>
            <person name="Lalanne C."/>
            <person name="Gautier V."/>
            <person name="Ament-velasquez S.L."/>
            <person name="Kruys A."/>
            <person name="Hutchinson M.I."/>
            <person name="Powell A.J."/>
            <person name="Barry K."/>
            <person name="Miller A.N."/>
            <person name="Grigoriev I.V."/>
            <person name="Debuchy R."/>
            <person name="Gladieux P."/>
            <person name="Thoren M.H."/>
            <person name="Johannesson H."/>
        </authorList>
    </citation>
    <scope>NUCLEOTIDE SEQUENCE</scope>
    <source>
        <strain evidence="1">SMH3187-1</strain>
    </source>
</reference>
<gene>
    <name evidence="1" type="ORF">B0T18DRAFT_323702</name>
</gene>
<name>A0AA40F2L3_9PEZI</name>
<protein>
    <submittedName>
        <fullName evidence="1">Uncharacterized protein</fullName>
    </submittedName>
</protein>
<keyword evidence="2" id="KW-1185">Reference proteome</keyword>